<dbReference type="InterPro" id="IPR000073">
    <property type="entry name" value="AB_hydrolase_1"/>
</dbReference>
<feature type="active site" description="Charge relay system" evidence="2">
    <location>
        <position position="409"/>
    </location>
</feature>
<dbReference type="PROSITE" id="PS51257">
    <property type="entry name" value="PROKAR_LIPOPROTEIN"/>
    <property type="match status" value="1"/>
</dbReference>
<dbReference type="eggNOG" id="KOG1838">
    <property type="taxonomic scope" value="Eukaryota"/>
</dbReference>
<dbReference type="RefSeq" id="XP_002550505.1">
    <property type="nucleotide sequence ID" value="XM_002550459.1"/>
</dbReference>
<comment type="similarity">
    <text evidence="1">Belongs to the AB hydrolase superfamily. AB hydrolase 4 family.</text>
</comment>
<dbReference type="GO" id="GO:0051793">
    <property type="term" value="P:medium-chain fatty acid catabolic process"/>
    <property type="evidence" value="ECO:0007669"/>
    <property type="project" value="TreeGrafter"/>
</dbReference>
<dbReference type="GO" id="GO:0008126">
    <property type="term" value="F:acetylesterase activity"/>
    <property type="evidence" value="ECO:0007669"/>
    <property type="project" value="TreeGrafter"/>
</dbReference>
<dbReference type="PANTHER" id="PTHR10794">
    <property type="entry name" value="ABHYDROLASE DOMAIN-CONTAINING PROTEIN"/>
    <property type="match status" value="1"/>
</dbReference>
<dbReference type="PIRSF" id="PIRSF005211">
    <property type="entry name" value="Ab_hydro_YheT"/>
    <property type="match status" value="1"/>
</dbReference>
<sequence length="465" mass="53084">MKKSKLVPCLISSSFTFTSSSSSSSGISFIACFLHNTKVMTVLDWGYRANIKVHQAGDDHSANLKLKDNNGTVKFSQFIKQDLKFLDPSKKLYLNPYLFNGSLQTLYYTSMDSSNKFMIYYGRELFTYKDNGICSLDWVIPKPKNPEQFKRLQKETMPEGFPRLHPRCRYFDKEELSQLHEENLENTKPVVAILHGLAGGSHESLIRNFAEQINKNTKDWDVVVINSRGCARTKITNGKLFTAGSTDDIREVLQTFKQRWPKRPIYLVGFSFGAALTSNFLAEEGEKENPTNLVKAACTICCPWDFVDGAHHLQESWTGKYLLSPALAKFLTKLVTNNYKELNKYIPDIINENTLKTIENSKSLWEFDDNVTCKTTPYNSAFEYYKELSPVNKIDHIKTPLLALNSTDDPAVGVKLPISQMKSNPYFCLVETDLGGHLGYIQQNGEFWCVELAEQFFQKFEELIE</sequence>
<dbReference type="ESTHER" id="cantt-c5mfg0">
    <property type="family name" value="abh_upf0017"/>
</dbReference>
<evidence type="ECO:0000259" key="3">
    <source>
        <dbReference type="Pfam" id="PF00561"/>
    </source>
</evidence>
<dbReference type="Proteomes" id="UP000002037">
    <property type="component" value="Unassembled WGS sequence"/>
</dbReference>
<feature type="domain" description="AB hydrolase-1" evidence="3">
    <location>
        <begin position="189"/>
        <end position="413"/>
    </location>
</feature>
<dbReference type="SUPFAM" id="SSF53474">
    <property type="entry name" value="alpha/beta-Hydrolases"/>
    <property type="match status" value="1"/>
</dbReference>
<organism evidence="4 5">
    <name type="scientific">Candida tropicalis (strain ATCC MYA-3404 / T1)</name>
    <name type="common">Yeast</name>
    <dbReference type="NCBI Taxonomy" id="294747"/>
    <lineage>
        <taxon>Eukaryota</taxon>
        <taxon>Fungi</taxon>
        <taxon>Dikarya</taxon>
        <taxon>Ascomycota</taxon>
        <taxon>Saccharomycotina</taxon>
        <taxon>Pichiomycetes</taxon>
        <taxon>Debaryomycetaceae</taxon>
        <taxon>Candida/Lodderomyces clade</taxon>
        <taxon>Candida</taxon>
    </lineage>
</organism>
<dbReference type="HOGENOM" id="CLU_032487_1_0_1"/>
<dbReference type="STRING" id="294747.C5MFG0"/>
<dbReference type="EMBL" id="GG692400">
    <property type="protein sequence ID" value="EER32020.1"/>
    <property type="molecule type" value="Genomic_DNA"/>
</dbReference>
<evidence type="ECO:0000256" key="2">
    <source>
        <dbReference type="PIRSR" id="PIRSR005211-1"/>
    </source>
</evidence>
<evidence type="ECO:0000313" key="5">
    <source>
        <dbReference type="Proteomes" id="UP000002037"/>
    </source>
</evidence>
<dbReference type="InterPro" id="IPR012020">
    <property type="entry name" value="ABHD4"/>
</dbReference>
<dbReference type="VEuPathDB" id="FungiDB:CTRG_04803"/>
<evidence type="ECO:0000313" key="4">
    <source>
        <dbReference type="EMBL" id="EER32020.1"/>
    </source>
</evidence>
<gene>
    <name evidence="4" type="ORF">CTRG_04803</name>
</gene>
<dbReference type="OrthoDB" id="5954035at2759"/>
<evidence type="ECO:0000256" key="1">
    <source>
        <dbReference type="ARBA" id="ARBA00010884"/>
    </source>
</evidence>
<feature type="active site" description="Charge relay system" evidence="2">
    <location>
        <position position="271"/>
    </location>
</feature>
<dbReference type="GO" id="GO:0051792">
    <property type="term" value="P:medium-chain fatty acid biosynthetic process"/>
    <property type="evidence" value="ECO:0007669"/>
    <property type="project" value="TreeGrafter"/>
</dbReference>
<protein>
    <recommendedName>
        <fullName evidence="3">AB hydrolase-1 domain-containing protein</fullName>
    </recommendedName>
</protein>
<name>C5MFG0_CANTT</name>
<feature type="active site" description="Charge relay system" evidence="2">
    <location>
        <position position="437"/>
    </location>
</feature>
<dbReference type="PANTHER" id="PTHR10794:SF44">
    <property type="entry name" value="MEDIUM-CHAIN FATTY ACID ETHYL ESTER SYNTHASE_ESTERASE 1-RELATED"/>
    <property type="match status" value="1"/>
</dbReference>
<dbReference type="Pfam" id="PF00561">
    <property type="entry name" value="Abhydrolase_1"/>
    <property type="match status" value="1"/>
</dbReference>
<keyword evidence="5" id="KW-1185">Reference proteome</keyword>
<dbReference type="InterPro" id="IPR029058">
    <property type="entry name" value="AB_hydrolase_fold"/>
</dbReference>
<proteinExistence type="inferred from homology"/>
<accession>C5MFG0</accession>
<reference evidence="4 5" key="1">
    <citation type="journal article" date="2009" name="Nature">
        <title>Evolution of pathogenicity and sexual reproduction in eight Candida genomes.</title>
        <authorList>
            <person name="Butler G."/>
            <person name="Rasmussen M.D."/>
            <person name="Lin M.F."/>
            <person name="Santos M.A."/>
            <person name="Sakthikumar S."/>
            <person name="Munro C.A."/>
            <person name="Rheinbay E."/>
            <person name="Grabherr M."/>
            <person name="Forche A."/>
            <person name="Reedy J.L."/>
            <person name="Agrafioti I."/>
            <person name="Arnaud M.B."/>
            <person name="Bates S."/>
            <person name="Brown A.J."/>
            <person name="Brunke S."/>
            <person name="Costanzo M.C."/>
            <person name="Fitzpatrick D.A."/>
            <person name="de Groot P.W."/>
            <person name="Harris D."/>
            <person name="Hoyer L.L."/>
            <person name="Hube B."/>
            <person name="Klis F.M."/>
            <person name="Kodira C."/>
            <person name="Lennard N."/>
            <person name="Logue M.E."/>
            <person name="Martin R."/>
            <person name="Neiman A.M."/>
            <person name="Nikolaou E."/>
            <person name="Quail M.A."/>
            <person name="Quinn J."/>
            <person name="Santos M.C."/>
            <person name="Schmitzberger F.F."/>
            <person name="Sherlock G."/>
            <person name="Shah P."/>
            <person name="Silverstein K.A."/>
            <person name="Skrzypek M.S."/>
            <person name="Soll D."/>
            <person name="Staggs R."/>
            <person name="Stansfield I."/>
            <person name="Stumpf M.P."/>
            <person name="Sudbery P.E."/>
            <person name="Srikantha T."/>
            <person name="Zeng Q."/>
            <person name="Berman J."/>
            <person name="Berriman M."/>
            <person name="Heitman J."/>
            <person name="Gow N.A."/>
            <person name="Lorenz M.C."/>
            <person name="Birren B.W."/>
            <person name="Kellis M."/>
            <person name="Cuomo C.A."/>
        </authorList>
    </citation>
    <scope>NUCLEOTIDE SEQUENCE [LARGE SCALE GENOMIC DNA]</scope>
    <source>
        <strain evidence="5">ATCC MYA-3404 / T1</strain>
    </source>
</reference>
<dbReference type="GeneID" id="8296512"/>
<dbReference type="KEGG" id="ctp:CTRG_04803"/>
<dbReference type="AlphaFoldDB" id="C5MFG0"/>
<dbReference type="Gene3D" id="3.40.50.1820">
    <property type="entry name" value="alpha/beta hydrolase"/>
    <property type="match status" value="1"/>
</dbReference>
<dbReference type="InterPro" id="IPR050960">
    <property type="entry name" value="AB_hydrolase_4_sf"/>
</dbReference>
<dbReference type="GO" id="GO:0047372">
    <property type="term" value="F:monoacylglycerol lipase activity"/>
    <property type="evidence" value="ECO:0007669"/>
    <property type="project" value="TreeGrafter"/>
</dbReference>